<feature type="transmembrane region" description="Helical" evidence="1">
    <location>
        <begin position="453"/>
        <end position="479"/>
    </location>
</feature>
<keyword evidence="1" id="KW-0812">Transmembrane</keyword>
<feature type="transmembrane region" description="Helical" evidence="1">
    <location>
        <begin position="70"/>
        <end position="91"/>
    </location>
</feature>
<feature type="transmembrane region" description="Helical" evidence="1">
    <location>
        <begin position="252"/>
        <end position="273"/>
    </location>
</feature>
<dbReference type="Proteomes" id="UP000469292">
    <property type="component" value="Unassembled WGS sequence"/>
</dbReference>
<dbReference type="EMBL" id="VYSG01000001">
    <property type="protein sequence ID" value="NEG69549.1"/>
    <property type="molecule type" value="Genomic_DNA"/>
</dbReference>
<keyword evidence="1" id="KW-1133">Transmembrane helix</keyword>
<proteinExistence type="predicted"/>
<feature type="transmembrane region" description="Helical" evidence="1">
    <location>
        <begin position="24"/>
        <end position="50"/>
    </location>
</feature>
<comment type="caution">
    <text evidence="2">The sequence shown here is derived from an EMBL/GenBank/DDBJ whole genome shotgun (WGS) entry which is preliminary data.</text>
</comment>
<evidence type="ECO:0000313" key="2">
    <source>
        <dbReference type="EMBL" id="NEG69549.1"/>
    </source>
</evidence>
<feature type="transmembrane region" description="Helical" evidence="1">
    <location>
        <begin position="532"/>
        <end position="554"/>
    </location>
</feature>
<sequence length="578" mass="60766">MIGTLVRLKWTLTLSTLRKSTAQLVGYILGCVLGAAAVVSATVTGCFSGIDGLSGAFGLPAQDSVALARTVLPLFATLAILYAAIVQAAYLGESSTLGVRKFAIYGIPDRKLVADLFVAGLTGVPAVCAMLALTGWSLAYRSLGAAAVVAGIVSAFLFVAIAMMFSKMLLALATIAVRTERGKTLFYFLSFVLIFVAAELPNVLQPSLPSMLEAVGGAGSAISTTAGVLGWLPFGAPMMLPFAVASGDWLDVAGRLAVIIAGWLLCFAVNVLAIRHDRLHPVSGSSAPDRTARRHAAHGARLGLFGIVSNSPAGAETARVLAYLKRDARQAPMLIMPILFLVLFTFDGLQMGNLNDPDGAPVTLGNMDDAAMLPWMSLLFGGLMIALTECNGLSYDGTGYTMEAIAGMRGIDNRRGRLKAMLGPILVIFLVCGIATFLVTGDWRSTDGIVTGLTWFAVSVGLALAELGVALVMSTVVLVPVQPLDRPFSSPQGRALASAFMPLLAMLIAAVTMLPTGLFALVIAVTHHWMALYPWLIAIGPVNGVAMLVTGTVVGGRLLDRRQLHILATLRHFRSLQQ</sequence>
<dbReference type="AlphaFoldDB" id="A0A6I5N1P5"/>
<feature type="transmembrane region" description="Helical" evidence="1">
    <location>
        <begin position="185"/>
        <end position="204"/>
    </location>
</feature>
<feature type="transmembrane region" description="Helical" evidence="1">
    <location>
        <begin position="112"/>
        <end position="136"/>
    </location>
</feature>
<feature type="transmembrane region" description="Helical" evidence="1">
    <location>
        <begin position="418"/>
        <end position="441"/>
    </location>
</feature>
<keyword evidence="3" id="KW-1185">Reference proteome</keyword>
<feature type="transmembrane region" description="Helical" evidence="1">
    <location>
        <begin position="142"/>
        <end position="165"/>
    </location>
</feature>
<dbReference type="RefSeq" id="WP_163227102.1">
    <property type="nucleotide sequence ID" value="NZ_VYSG01000001.1"/>
</dbReference>
<feature type="transmembrane region" description="Helical" evidence="1">
    <location>
        <begin position="500"/>
        <end position="526"/>
    </location>
</feature>
<accession>A0A6I5N1P5</accession>
<name>A0A6I5N1P5_9BIFI</name>
<protein>
    <submittedName>
        <fullName evidence="2">Uncharacterized protein</fullName>
    </submittedName>
</protein>
<organism evidence="2 3">
    <name type="scientific">Bifidobacterium choloepi</name>
    <dbReference type="NCBI Taxonomy" id="2614131"/>
    <lineage>
        <taxon>Bacteria</taxon>
        <taxon>Bacillati</taxon>
        <taxon>Actinomycetota</taxon>
        <taxon>Actinomycetes</taxon>
        <taxon>Bifidobacteriales</taxon>
        <taxon>Bifidobacteriaceae</taxon>
        <taxon>Bifidobacterium</taxon>
    </lineage>
</organism>
<evidence type="ECO:0000313" key="3">
    <source>
        <dbReference type="Proteomes" id="UP000469292"/>
    </source>
</evidence>
<gene>
    <name evidence="2" type="ORF">F6S87_02700</name>
</gene>
<keyword evidence="1" id="KW-0472">Membrane</keyword>
<feature type="transmembrane region" description="Helical" evidence="1">
    <location>
        <begin position="372"/>
        <end position="393"/>
    </location>
</feature>
<evidence type="ECO:0000256" key="1">
    <source>
        <dbReference type="SAM" id="Phobius"/>
    </source>
</evidence>
<reference evidence="2 3" key="1">
    <citation type="submission" date="2019-09" db="EMBL/GenBank/DDBJ databases">
        <title>Phylogenetic characterization of a novel taxon of the genus Bifidobacterium: Bifidobacterium choloepi sp. nov.</title>
        <authorList>
            <person name="Modesto M."/>
            <person name="Satti M."/>
        </authorList>
    </citation>
    <scope>NUCLEOTIDE SEQUENCE [LARGE SCALE GENOMIC DNA]</scope>
    <source>
        <strain evidence="2 3">BRDM6</strain>
    </source>
</reference>
<feature type="transmembrane region" description="Helical" evidence="1">
    <location>
        <begin position="333"/>
        <end position="352"/>
    </location>
</feature>